<feature type="compositionally biased region" description="Basic and acidic residues" evidence="2">
    <location>
        <begin position="344"/>
        <end position="367"/>
    </location>
</feature>
<feature type="domain" description="YknX-like beta-barrel" evidence="4">
    <location>
        <begin position="245"/>
        <end position="324"/>
    </location>
</feature>
<sequence length="466" mass="50746">MASSSEPNRAAPKRVAKKKKKSSTMWWIIGGVLLVVLLAVAAAAKSRQGEKGTKVLTDEVARRDITQFVTATGKIEPEVEVKIAPEVSGEIVELPYAEGAEVAKGQLLLRIKDDNYRYQVDQREADLAAARASEVQSKAQLLKSEEDFKRSEGLYAKKLISDAEYTADKTSHNVAVANYESAKAQVRRAEGLLKQSQDQLEKTTIYAPMDGTISSLPVELGERVTGTGGYNASEVMRVADLSNMEVVVQVNENDVVNVKVGNVARIDVDAYPDREFAGEVTEIASSAITTGAGSQAEVTNFEVRIRIDADGEQLKPGMSALADIETAKVENVIAVPIQSVTVRSRDDDKTMEQLEKDREKAKREKGGEGAATAENLEEQRQQERENRESLRRVVFVVEDGKAKLVDVETGIADTSYMQITSGLEEGQVVVSGSYATITRTLKDDMAVSVQKRGGSKAKTTPEDTEE</sequence>
<evidence type="ECO:0000259" key="3">
    <source>
        <dbReference type="Pfam" id="PF25917"/>
    </source>
</evidence>
<dbReference type="NCBIfam" id="TIGR01730">
    <property type="entry name" value="RND_mfp"/>
    <property type="match status" value="1"/>
</dbReference>
<evidence type="ECO:0000313" key="5">
    <source>
        <dbReference type="EMBL" id="WRQ89891.1"/>
    </source>
</evidence>
<protein>
    <submittedName>
        <fullName evidence="5">Efflux RND transporter periplasmic adaptor subunit</fullName>
    </submittedName>
</protein>
<gene>
    <name evidence="5" type="ORF">K1X11_010780</name>
</gene>
<dbReference type="SUPFAM" id="SSF111369">
    <property type="entry name" value="HlyD-like secretion proteins"/>
    <property type="match status" value="1"/>
</dbReference>
<organism evidence="5 6">
    <name type="scientific">Actomonas aquatica</name>
    <dbReference type="NCBI Taxonomy" id="2866162"/>
    <lineage>
        <taxon>Bacteria</taxon>
        <taxon>Pseudomonadati</taxon>
        <taxon>Verrucomicrobiota</taxon>
        <taxon>Opitutia</taxon>
        <taxon>Opitutales</taxon>
        <taxon>Opitutaceae</taxon>
        <taxon>Actomonas</taxon>
    </lineage>
</organism>
<dbReference type="Gene3D" id="2.40.50.100">
    <property type="match status" value="1"/>
</dbReference>
<reference evidence="5 6" key="2">
    <citation type="submission" date="2023-12" db="EMBL/GenBank/DDBJ databases">
        <title>Description of an unclassified Opitutus bacterium of Verrucomicrobiota.</title>
        <authorList>
            <person name="Zhang D.-F."/>
        </authorList>
    </citation>
    <scope>NUCLEOTIDE SEQUENCE [LARGE SCALE GENOMIC DNA]</scope>
    <source>
        <strain evidence="5 6">WL0086</strain>
    </source>
</reference>
<name>A0ABZ1CDX7_9BACT</name>
<keyword evidence="6" id="KW-1185">Reference proteome</keyword>
<comment type="similarity">
    <text evidence="1">Belongs to the membrane fusion protein (MFP) (TC 8.A.1) family.</text>
</comment>
<dbReference type="Gene3D" id="2.40.30.170">
    <property type="match status" value="1"/>
</dbReference>
<dbReference type="InterPro" id="IPR058625">
    <property type="entry name" value="MdtA-like_BSH"/>
</dbReference>
<dbReference type="InterPro" id="IPR006143">
    <property type="entry name" value="RND_pump_MFP"/>
</dbReference>
<proteinExistence type="inferred from homology"/>
<evidence type="ECO:0000313" key="6">
    <source>
        <dbReference type="Proteomes" id="UP000738431"/>
    </source>
</evidence>
<dbReference type="RefSeq" id="WP_221032348.1">
    <property type="nucleotide sequence ID" value="NZ_CP139781.1"/>
</dbReference>
<feature type="region of interest" description="Disordered" evidence="2">
    <location>
        <begin position="344"/>
        <end position="388"/>
    </location>
</feature>
<dbReference type="Gene3D" id="2.40.420.20">
    <property type="match status" value="1"/>
</dbReference>
<dbReference type="Pfam" id="PF25917">
    <property type="entry name" value="BSH_RND"/>
    <property type="match status" value="1"/>
</dbReference>
<dbReference type="PANTHER" id="PTHR30469:SF33">
    <property type="entry name" value="SLR1207 PROTEIN"/>
    <property type="match status" value="1"/>
</dbReference>
<reference evidence="5 6" key="1">
    <citation type="submission" date="2021-08" db="EMBL/GenBank/DDBJ databases">
        <authorList>
            <person name="Zhang D."/>
            <person name="Zhang A."/>
            <person name="Wang L."/>
        </authorList>
    </citation>
    <scope>NUCLEOTIDE SEQUENCE [LARGE SCALE GENOMIC DNA]</scope>
    <source>
        <strain evidence="5 6">WL0086</strain>
    </source>
</reference>
<dbReference type="Proteomes" id="UP000738431">
    <property type="component" value="Chromosome"/>
</dbReference>
<evidence type="ECO:0000259" key="4">
    <source>
        <dbReference type="Pfam" id="PF25990"/>
    </source>
</evidence>
<evidence type="ECO:0000256" key="1">
    <source>
        <dbReference type="ARBA" id="ARBA00009477"/>
    </source>
</evidence>
<evidence type="ECO:0000256" key="2">
    <source>
        <dbReference type="SAM" id="MobiDB-lite"/>
    </source>
</evidence>
<dbReference type="EMBL" id="CP139781">
    <property type="protein sequence ID" value="WRQ89891.1"/>
    <property type="molecule type" value="Genomic_DNA"/>
</dbReference>
<feature type="compositionally biased region" description="Basic and acidic residues" evidence="2">
    <location>
        <begin position="377"/>
        <end position="388"/>
    </location>
</feature>
<dbReference type="Gene3D" id="1.10.287.470">
    <property type="entry name" value="Helix hairpin bin"/>
    <property type="match status" value="1"/>
</dbReference>
<dbReference type="Pfam" id="PF25990">
    <property type="entry name" value="Beta-barrel_YknX"/>
    <property type="match status" value="1"/>
</dbReference>
<dbReference type="PANTHER" id="PTHR30469">
    <property type="entry name" value="MULTIDRUG RESISTANCE PROTEIN MDTA"/>
    <property type="match status" value="1"/>
</dbReference>
<feature type="domain" description="Multidrug resistance protein MdtA-like barrel-sandwich hybrid" evidence="3">
    <location>
        <begin position="81"/>
        <end position="225"/>
    </location>
</feature>
<accession>A0ABZ1CDX7</accession>
<dbReference type="InterPro" id="IPR058636">
    <property type="entry name" value="Beta-barrel_YknX"/>
</dbReference>